<dbReference type="PANTHER" id="PTHR10566">
    <property type="entry name" value="CHAPERONE-ACTIVITY OF BC1 COMPLEX CABC1 -RELATED"/>
    <property type="match status" value="1"/>
</dbReference>
<keyword evidence="4" id="KW-1185">Reference proteome</keyword>
<sequence>MFSKVVGHVLADAGIGSWRRVSSFGCERYASSSAATILKLYGRAPRYDAERIKSAFRERKMFVLKRRLQIAVPLTMFIGRVVADVQLGREKEKRTQRATEFMKLIASLGPAFIKAGQALSTRPDLLPQEYLTELEKLQDRLPPFPTELALKQVEEALETNIEKVFSHFDAEPIAAASIGQVYKATLITGEQVAVKVQRPRCQNVVALDLHILRELSGFLNKLLAVLKRDVDLKAVIDEFGALIYEEMDYVSEALNADKFQELYGDMEGIKVPKVHWKHTRRKVLALEWVNGVRLDSAPARKPELVKTLLNCSLKQMLGNGFFHADPHGGNLLATDDGKLCFLDFGMMSHVAPKQRYGIILAVVHLVNRDWEAMVNLYVRLGFIPLGTDTRVIVKALEDGLPDVMDSTVADFNFTSVIRELGSIMYTHPIQLPKYYTAILRCMAVLEGVALRVAPQVKIVNEAYPFIAATMLSEDSEELQDALMLLLFKDGHIRKNRLVNLLMSASSYREYDVSRFLNSFVDYLLESDDDRLRENLAEDLATELDEIGYDMAKYMTSTLARSSFVPQFLREPFSVPEPVITERLRVSRYLAENLGQSEDFRVEKIMSLLQRFSTDAKAQRLGSILLVNLLERFIRRLLHVVLEVTQPRPTAK</sequence>
<evidence type="ECO:0000256" key="1">
    <source>
        <dbReference type="ARBA" id="ARBA00009670"/>
    </source>
</evidence>
<dbReference type="InterPro" id="IPR004147">
    <property type="entry name" value="ABC1_dom"/>
</dbReference>
<reference evidence="3 4" key="1">
    <citation type="journal article" date="2023" name="Nat. Commun.">
        <title>Origin of minicircular mitochondrial genomes in red algae.</title>
        <authorList>
            <person name="Lee Y."/>
            <person name="Cho C.H."/>
            <person name="Lee Y.M."/>
            <person name="Park S.I."/>
            <person name="Yang J.H."/>
            <person name="West J.A."/>
            <person name="Bhattacharya D."/>
            <person name="Yoon H.S."/>
        </authorList>
    </citation>
    <scope>NUCLEOTIDE SEQUENCE [LARGE SCALE GENOMIC DNA]</scope>
    <source>
        <strain evidence="3 4">CCMP1338</strain>
        <tissue evidence="3">Whole cell</tissue>
    </source>
</reference>
<dbReference type="AlphaFoldDB" id="A0AAV8V157"/>
<accession>A0AAV8V157</accession>
<dbReference type="InterPro" id="IPR011009">
    <property type="entry name" value="Kinase-like_dom_sf"/>
</dbReference>
<dbReference type="EMBL" id="JAMWBK010000001">
    <property type="protein sequence ID" value="KAJ8908556.1"/>
    <property type="molecule type" value="Genomic_DNA"/>
</dbReference>
<gene>
    <name evidence="3" type="ORF">NDN08_005261</name>
</gene>
<evidence type="ECO:0000259" key="2">
    <source>
        <dbReference type="Pfam" id="PF03109"/>
    </source>
</evidence>
<dbReference type="Proteomes" id="UP001157974">
    <property type="component" value="Unassembled WGS sequence"/>
</dbReference>
<comment type="similarity">
    <text evidence="1">Belongs to the protein kinase superfamily. ADCK protein kinase family.</text>
</comment>
<feature type="domain" description="ABC1 atypical kinase-like" evidence="2">
    <location>
        <begin position="136"/>
        <end position="375"/>
    </location>
</feature>
<dbReference type="Pfam" id="PF03109">
    <property type="entry name" value="ABC1"/>
    <property type="match status" value="1"/>
</dbReference>
<protein>
    <recommendedName>
        <fullName evidence="2">ABC1 atypical kinase-like domain-containing protein</fullName>
    </recommendedName>
</protein>
<proteinExistence type="inferred from homology"/>
<organism evidence="3 4">
    <name type="scientific">Rhodosorus marinus</name>
    <dbReference type="NCBI Taxonomy" id="101924"/>
    <lineage>
        <taxon>Eukaryota</taxon>
        <taxon>Rhodophyta</taxon>
        <taxon>Stylonematophyceae</taxon>
        <taxon>Stylonematales</taxon>
        <taxon>Stylonemataceae</taxon>
        <taxon>Rhodosorus</taxon>
    </lineage>
</organism>
<comment type="caution">
    <text evidence="3">The sequence shown here is derived from an EMBL/GenBank/DDBJ whole genome shotgun (WGS) entry which is preliminary data.</text>
</comment>
<dbReference type="PANTHER" id="PTHR10566:SF128">
    <property type="entry name" value="UBIB DOMAIN CONTAINING KINASE"/>
    <property type="match status" value="1"/>
</dbReference>
<evidence type="ECO:0000313" key="3">
    <source>
        <dbReference type="EMBL" id="KAJ8908556.1"/>
    </source>
</evidence>
<dbReference type="SUPFAM" id="SSF56112">
    <property type="entry name" value="Protein kinase-like (PK-like)"/>
    <property type="match status" value="1"/>
</dbReference>
<dbReference type="InterPro" id="IPR050154">
    <property type="entry name" value="UbiB_kinase"/>
</dbReference>
<name>A0AAV8V157_9RHOD</name>
<evidence type="ECO:0000313" key="4">
    <source>
        <dbReference type="Proteomes" id="UP001157974"/>
    </source>
</evidence>
<dbReference type="CDD" id="cd05121">
    <property type="entry name" value="ABC1_ADCK3-like"/>
    <property type="match status" value="1"/>
</dbReference>